<dbReference type="InterPro" id="IPR013087">
    <property type="entry name" value="Znf_C2H2_type"/>
</dbReference>
<keyword evidence="2" id="KW-0812">Transmembrane</keyword>
<sequence>MVWEIWPVVFRLLVWAPLYAFLVGADGEHCSRYHSRLVRNALREHFFPAYDQHKVDVPLSCLLHETHDVFIRHEINKEEEHVSRWTCNFCGKAFYSEHYIDMHMQNRHKDFLIQDSSVCLADYCDVFRCVVLNDQKKEWFWERALCKHEKMAALKRRCEVLMHGCMPVANGTSDTPYKVYETVWSNVCSLLTCKDYWKPPYEEMPTWRIIVYAVFSPFFVMALIVYYYCVWEYYYGDLFHDSSSEMEQRSDRYVSSW</sequence>
<keyword evidence="5" id="KW-1185">Reference proteome</keyword>
<protein>
    <recommendedName>
        <fullName evidence="3">C2H2-type domain-containing protein</fullName>
    </recommendedName>
</protein>
<dbReference type="KEGG" id="nve:5513809"/>
<dbReference type="InParanoid" id="A7S2X5"/>
<feature type="non-terminal residue" evidence="4">
    <location>
        <position position="257"/>
    </location>
</feature>
<keyword evidence="2" id="KW-0472">Membrane</keyword>
<evidence type="ECO:0000256" key="2">
    <source>
        <dbReference type="SAM" id="Phobius"/>
    </source>
</evidence>
<organism evidence="4 5">
    <name type="scientific">Nematostella vectensis</name>
    <name type="common">Starlet sea anemone</name>
    <dbReference type="NCBI Taxonomy" id="45351"/>
    <lineage>
        <taxon>Eukaryota</taxon>
        <taxon>Metazoa</taxon>
        <taxon>Cnidaria</taxon>
        <taxon>Anthozoa</taxon>
        <taxon>Hexacorallia</taxon>
        <taxon>Actiniaria</taxon>
        <taxon>Edwardsiidae</taxon>
        <taxon>Nematostella</taxon>
    </lineage>
</organism>
<dbReference type="GO" id="GO:0008270">
    <property type="term" value="F:zinc ion binding"/>
    <property type="evidence" value="ECO:0007669"/>
    <property type="project" value="UniProtKB-KW"/>
</dbReference>
<dbReference type="AlphaFoldDB" id="A7S2X5"/>
<dbReference type="OMA" id="YLHQREM"/>
<dbReference type="EMBL" id="DS469570">
    <property type="protein sequence ID" value="EDO41965.1"/>
    <property type="molecule type" value="Genomic_DNA"/>
</dbReference>
<keyword evidence="1" id="KW-0862">Zinc</keyword>
<dbReference type="PROSITE" id="PS50157">
    <property type="entry name" value="ZINC_FINGER_C2H2_2"/>
    <property type="match status" value="1"/>
</dbReference>
<dbReference type="PANTHER" id="PTHR21385">
    <property type="entry name" value="ZINC FINGER PROTEIN-RELATED"/>
    <property type="match status" value="1"/>
</dbReference>
<dbReference type="eggNOG" id="ENOG502QRQG">
    <property type="taxonomic scope" value="Eukaryota"/>
</dbReference>
<proteinExistence type="predicted"/>
<evidence type="ECO:0000256" key="1">
    <source>
        <dbReference type="PROSITE-ProRule" id="PRU00042"/>
    </source>
</evidence>
<gene>
    <name evidence="4" type="ORF">NEMVEDRAFT_v1g242470</name>
</gene>
<dbReference type="PhylomeDB" id="A7S2X5"/>
<dbReference type="PANTHER" id="PTHR21385:SF0">
    <property type="entry name" value="RE51073P"/>
    <property type="match status" value="1"/>
</dbReference>
<evidence type="ECO:0000259" key="3">
    <source>
        <dbReference type="PROSITE" id="PS50157"/>
    </source>
</evidence>
<accession>A7S2X5</accession>
<evidence type="ECO:0000313" key="5">
    <source>
        <dbReference type="Proteomes" id="UP000001593"/>
    </source>
</evidence>
<evidence type="ECO:0000313" key="4">
    <source>
        <dbReference type="EMBL" id="EDO41965.1"/>
    </source>
</evidence>
<feature type="domain" description="C2H2-type" evidence="3">
    <location>
        <begin position="85"/>
        <end position="108"/>
    </location>
</feature>
<keyword evidence="2" id="KW-1133">Transmembrane helix</keyword>
<name>A7S2X5_NEMVE</name>
<dbReference type="OrthoDB" id="4507at2759"/>
<dbReference type="Proteomes" id="UP000001593">
    <property type="component" value="Unassembled WGS sequence"/>
</dbReference>
<keyword evidence="1" id="KW-0479">Metal-binding</keyword>
<dbReference type="HOGENOM" id="CLU_1084070_0_0_1"/>
<keyword evidence="1" id="KW-0863">Zinc-finger</keyword>
<dbReference type="PROSITE" id="PS00028">
    <property type="entry name" value="ZINC_FINGER_C2H2_1"/>
    <property type="match status" value="1"/>
</dbReference>
<reference evidence="4 5" key="1">
    <citation type="journal article" date="2007" name="Science">
        <title>Sea anemone genome reveals ancestral eumetazoan gene repertoire and genomic organization.</title>
        <authorList>
            <person name="Putnam N.H."/>
            <person name="Srivastava M."/>
            <person name="Hellsten U."/>
            <person name="Dirks B."/>
            <person name="Chapman J."/>
            <person name="Salamov A."/>
            <person name="Terry A."/>
            <person name="Shapiro H."/>
            <person name="Lindquist E."/>
            <person name="Kapitonov V.V."/>
            <person name="Jurka J."/>
            <person name="Genikhovich G."/>
            <person name="Grigoriev I.V."/>
            <person name="Lucas S.M."/>
            <person name="Steele R.E."/>
            <person name="Finnerty J.R."/>
            <person name="Technau U."/>
            <person name="Martindale M.Q."/>
            <person name="Rokhsar D.S."/>
        </authorList>
    </citation>
    <scope>NUCLEOTIDE SEQUENCE [LARGE SCALE GENOMIC DNA]</scope>
    <source>
        <strain evidence="5">CH2 X CH6</strain>
    </source>
</reference>
<feature type="transmembrane region" description="Helical" evidence="2">
    <location>
        <begin position="6"/>
        <end position="25"/>
    </location>
</feature>
<feature type="transmembrane region" description="Helical" evidence="2">
    <location>
        <begin position="209"/>
        <end position="228"/>
    </location>
</feature>